<feature type="region of interest" description="Disordered" evidence="1">
    <location>
        <begin position="1"/>
        <end position="91"/>
    </location>
</feature>
<dbReference type="AlphaFoldDB" id="A0A423W1V6"/>
<accession>A0A423W1V6</accession>
<reference evidence="2 3" key="1">
    <citation type="submission" date="2015-09" db="EMBL/GenBank/DDBJ databases">
        <title>Host preference determinants of Valsa canker pathogens revealed by comparative genomics.</title>
        <authorList>
            <person name="Yin Z."/>
            <person name="Huang L."/>
        </authorList>
    </citation>
    <scope>NUCLEOTIDE SEQUENCE [LARGE SCALE GENOMIC DNA]</scope>
    <source>
        <strain evidence="2 3">YSFL</strain>
    </source>
</reference>
<dbReference type="Proteomes" id="UP000284375">
    <property type="component" value="Unassembled WGS sequence"/>
</dbReference>
<proteinExistence type="predicted"/>
<evidence type="ECO:0000256" key="1">
    <source>
        <dbReference type="SAM" id="MobiDB-lite"/>
    </source>
</evidence>
<name>A0A423W1V6_CYTCH</name>
<sequence>MRAGNAAARRRGDVERHRRQAPVSSSSLEEQGRRQVHKAQAATATAVQCPRAGALRRRRGRSSLASPRDGSLDRVDRQIDGVGGQRGRDPVAARLLTGDRGESEKVAISLLHAVRGDRGMDTPGGR</sequence>
<protein>
    <submittedName>
        <fullName evidence="2">Uncharacterized protein</fullName>
    </submittedName>
</protein>
<dbReference type="EMBL" id="LJZO01000017">
    <property type="protein sequence ID" value="ROV97329.1"/>
    <property type="molecule type" value="Genomic_DNA"/>
</dbReference>
<evidence type="ECO:0000313" key="2">
    <source>
        <dbReference type="EMBL" id="ROV97329.1"/>
    </source>
</evidence>
<organism evidence="2 3">
    <name type="scientific">Cytospora chrysosperma</name>
    <name type="common">Cytospora canker fungus</name>
    <name type="synonym">Sphaeria chrysosperma</name>
    <dbReference type="NCBI Taxonomy" id="252740"/>
    <lineage>
        <taxon>Eukaryota</taxon>
        <taxon>Fungi</taxon>
        <taxon>Dikarya</taxon>
        <taxon>Ascomycota</taxon>
        <taxon>Pezizomycotina</taxon>
        <taxon>Sordariomycetes</taxon>
        <taxon>Sordariomycetidae</taxon>
        <taxon>Diaporthales</taxon>
        <taxon>Cytosporaceae</taxon>
        <taxon>Cytospora</taxon>
    </lineage>
</organism>
<feature type="compositionally biased region" description="Basic and acidic residues" evidence="1">
    <location>
        <begin position="70"/>
        <end position="79"/>
    </location>
</feature>
<comment type="caution">
    <text evidence="2">The sequence shown here is derived from an EMBL/GenBank/DDBJ whole genome shotgun (WGS) entry which is preliminary data.</text>
</comment>
<keyword evidence="3" id="KW-1185">Reference proteome</keyword>
<gene>
    <name evidence="2" type="ORF">VSDG_04815</name>
</gene>
<evidence type="ECO:0000313" key="3">
    <source>
        <dbReference type="Proteomes" id="UP000284375"/>
    </source>
</evidence>